<evidence type="ECO:0000256" key="1">
    <source>
        <dbReference type="SAM" id="SignalP"/>
    </source>
</evidence>
<keyword evidence="1" id="KW-0732">Signal</keyword>
<gene>
    <name evidence="2" type="ORF">HWI92_13475</name>
</gene>
<feature type="chain" id="PRO_5046562773" description="Outer membrane protein beta-barrel domain-containing protein" evidence="1">
    <location>
        <begin position="21"/>
        <end position="217"/>
    </location>
</feature>
<dbReference type="RefSeq" id="WP_204655912.1">
    <property type="nucleotide sequence ID" value="NZ_CP056775.1"/>
</dbReference>
<dbReference type="Proteomes" id="UP000612680">
    <property type="component" value="Chromosome"/>
</dbReference>
<evidence type="ECO:0008006" key="4">
    <source>
        <dbReference type="Google" id="ProtNLM"/>
    </source>
</evidence>
<feature type="signal peptide" evidence="1">
    <location>
        <begin position="1"/>
        <end position="20"/>
    </location>
</feature>
<keyword evidence="3" id="KW-1185">Reference proteome</keyword>
<reference evidence="2 3" key="1">
    <citation type="submission" date="2020-06" db="EMBL/GenBank/DDBJ databases">
        <title>Dyadobacter sandarakinus sp. nov., isolated from the soil of the Arctic Yellow River Station.</title>
        <authorList>
            <person name="Zhang Y."/>
            <person name="Peng F."/>
        </authorList>
    </citation>
    <scope>NUCLEOTIDE SEQUENCE [LARGE SCALE GENOMIC DNA]</scope>
    <source>
        <strain evidence="2 3">Q3-56</strain>
    </source>
</reference>
<protein>
    <recommendedName>
        <fullName evidence="4">Outer membrane protein beta-barrel domain-containing protein</fullName>
    </recommendedName>
</protein>
<proteinExistence type="predicted"/>
<dbReference type="InterPro" id="IPR011250">
    <property type="entry name" value="OMP/PagP_B-barrel"/>
</dbReference>
<sequence>MKKLLLMGLLATVAAGRVQAQLQQGTKYAAATISFNGSVNKTKGGPTLTEKGSSHYFDPSIQFGKFIAANRLVGLGIGSNLAFITQKSRYNNEDYKYVTNQAAFNLSPFIRQYKSISPKWAMFLHAAATFSYLRYTTKNNVEHEKQNGFGAGIQVAPGISYWITPRFALESDINLLSLGVDYRDINKTNTLQVKSAVSGSLTSYFSVRASWYLQSQN</sequence>
<dbReference type="EMBL" id="CP056775">
    <property type="protein sequence ID" value="QRR01847.1"/>
    <property type="molecule type" value="Genomic_DNA"/>
</dbReference>
<evidence type="ECO:0000313" key="3">
    <source>
        <dbReference type="Proteomes" id="UP000612680"/>
    </source>
</evidence>
<organism evidence="2 3">
    <name type="scientific">Dyadobacter sandarakinus</name>
    <dbReference type="NCBI Taxonomy" id="2747268"/>
    <lineage>
        <taxon>Bacteria</taxon>
        <taxon>Pseudomonadati</taxon>
        <taxon>Bacteroidota</taxon>
        <taxon>Cytophagia</taxon>
        <taxon>Cytophagales</taxon>
        <taxon>Spirosomataceae</taxon>
        <taxon>Dyadobacter</taxon>
    </lineage>
</organism>
<dbReference type="SUPFAM" id="SSF56925">
    <property type="entry name" value="OMPA-like"/>
    <property type="match status" value="1"/>
</dbReference>
<name>A0ABX7I6W7_9BACT</name>
<evidence type="ECO:0000313" key="2">
    <source>
        <dbReference type="EMBL" id="QRR01847.1"/>
    </source>
</evidence>
<accession>A0ABX7I6W7</accession>